<dbReference type="GO" id="GO:0005634">
    <property type="term" value="C:nucleus"/>
    <property type="evidence" value="ECO:0007669"/>
    <property type="project" value="UniProtKB-SubCell"/>
</dbReference>
<keyword evidence="2" id="KW-0805">Transcription regulation</keyword>
<proteinExistence type="predicted"/>
<feature type="domain" description="BZIP" evidence="7">
    <location>
        <begin position="267"/>
        <end position="324"/>
    </location>
</feature>
<evidence type="ECO:0000256" key="2">
    <source>
        <dbReference type="ARBA" id="ARBA00023015"/>
    </source>
</evidence>
<keyword evidence="8" id="KW-1185">Reference proteome</keyword>
<name>A0A6J0BVI8_NEOLC</name>
<dbReference type="Proteomes" id="UP000829291">
    <property type="component" value="Chromosome 4"/>
</dbReference>
<evidence type="ECO:0000256" key="6">
    <source>
        <dbReference type="SAM" id="MobiDB-lite"/>
    </source>
</evidence>
<dbReference type="InParanoid" id="A0A6J0BVI8"/>
<evidence type="ECO:0000259" key="7">
    <source>
        <dbReference type="PROSITE" id="PS50217"/>
    </source>
</evidence>
<dbReference type="OrthoDB" id="361013at2759"/>
<evidence type="ECO:0000256" key="3">
    <source>
        <dbReference type="ARBA" id="ARBA00023125"/>
    </source>
</evidence>
<keyword evidence="3" id="KW-0238">DNA-binding</keyword>
<dbReference type="PANTHER" id="PTHR11988">
    <property type="entry name" value="THYROTROPH EMBRYONIC FACTOR RELATED"/>
    <property type="match status" value="1"/>
</dbReference>
<keyword evidence="4" id="KW-0804">Transcription</keyword>
<comment type="subcellular location">
    <subcellularLocation>
        <location evidence="1">Nucleus</location>
    </subcellularLocation>
</comment>
<evidence type="ECO:0000256" key="4">
    <source>
        <dbReference type="ARBA" id="ARBA00023163"/>
    </source>
</evidence>
<feature type="compositionally biased region" description="Polar residues" evidence="6">
    <location>
        <begin position="49"/>
        <end position="60"/>
    </location>
</feature>
<feature type="compositionally biased region" description="Basic and acidic residues" evidence="6">
    <location>
        <begin position="61"/>
        <end position="82"/>
    </location>
</feature>
<evidence type="ECO:0000256" key="1">
    <source>
        <dbReference type="ARBA" id="ARBA00004123"/>
    </source>
</evidence>
<dbReference type="RefSeq" id="XP_015518906.2">
    <property type="nucleotide sequence ID" value="XM_015663420.2"/>
</dbReference>
<dbReference type="GO" id="GO:0000981">
    <property type="term" value="F:DNA-binding transcription factor activity, RNA polymerase II-specific"/>
    <property type="evidence" value="ECO:0007669"/>
    <property type="project" value="TreeGrafter"/>
</dbReference>
<evidence type="ECO:0000313" key="8">
    <source>
        <dbReference type="Proteomes" id="UP000829291"/>
    </source>
</evidence>
<dbReference type="InterPro" id="IPR004827">
    <property type="entry name" value="bZIP"/>
</dbReference>
<organism evidence="9">
    <name type="scientific">Neodiprion lecontei</name>
    <name type="common">Redheaded pine sawfly</name>
    <dbReference type="NCBI Taxonomy" id="441921"/>
    <lineage>
        <taxon>Eukaryota</taxon>
        <taxon>Metazoa</taxon>
        <taxon>Ecdysozoa</taxon>
        <taxon>Arthropoda</taxon>
        <taxon>Hexapoda</taxon>
        <taxon>Insecta</taxon>
        <taxon>Pterygota</taxon>
        <taxon>Neoptera</taxon>
        <taxon>Endopterygota</taxon>
        <taxon>Hymenoptera</taxon>
        <taxon>Tenthredinoidea</taxon>
        <taxon>Diprionidae</taxon>
        <taxon>Diprioninae</taxon>
        <taxon>Neodiprion</taxon>
    </lineage>
</organism>
<protein>
    <submittedName>
        <fullName evidence="9">Protein giant-like</fullName>
    </submittedName>
</protein>
<evidence type="ECO:0000256" key="5">
    <source>
        <dbReference type="ARBA" id="ARBA00023242"/>
    </source>
</evidence>
<dbReference type="CDD" id="cd14695">
    <property type="entry name" value="bZIP_HLF"/>
    <property type="match status" value="1"/>
</dbReference>
<evidence type="ECO:0000313" key="9">
    <source>
        <dbReference type="RefSeq" id="XP_015518906.2"/>
    </source>
</evidence>
<dbReference type="AlphaFoldDB" id="A0A6J0BVI8"/>
<dbReference type="SMART" id="SM00338">
    <property type="entry name" value="BRLZ"/>
    <property type="match status" value="1"/>
</dbReference>
<dbReference type="InterPro" id="IPR046347">
    <property type="entry name" value="bZIP_sf"/>
</dbReference>
<accession>A0A6J0BVI8</accession>
<sequence>MDTTIPLDVESIQPLDYTATQSTNEPKTESDSAYEVPVLDLSCRRDSSQKSLSHSLQNTVHESEEEKCSSKIYVDDERKSPSEGRSYMVTPPSEGDSPTKARYEPIYNQINSTTSDLPMPIYPVLGLNAAVTLASTQSALQTNLHNAISQGYHISRRRSMSAAELKHLDNQMYGLSVTHAAPVTPAQSPQELGKKLARPFKAYPKDPLTLNARKAELAVDPTANEAYSEFRKRMLESVKKTNEGTNIKMRRTTKSPGLPTSTMDDKDAAYWERRRKNNEAAKRSRDARRAKEDEIAIRAAFLEQENIKLKVELVALRNETAKLRCMVYSS</sequence>
<dbReference type="Pfam" id="PF07716">
    <property type="entry name" value="bZIP_2"/>
    <property type="match status" value="1"/>
</dbReference>
<keyword evidence="5" id="KW-0539">Nucleus</keyword>
<dbReference type="PROSITE" id="PS50217">
    <property type="entry name" value="BZIP"/>
    <property type="match status" value="1"/>
</dbReference>
<dbReference type="SUPFAM" id="SSF57959">
    <property type="entry name" value="Leucine zipper domain"/>
    <property type="match status" value="1"/>
</dbReference>
<reference evidence="9" key="1">
    <citation type="submission" date="2025-08" db="UniProtKB">
        <authorList>
            <consortium name="RefSeq"/>
        </authorList>
    </citation>
    <scope>IDENTIFICATION</scope>
    <source>
        <tissue evidence="9">Thorax and Abdomen</tissue>
    </source>
</reference>
<gene>
    <name evidence="9" type="primary">LOC107223667</name>
</gene>
<dbReference type="PANTHER" id="PTHR11988:SF56">
    <property type="entry name" value="TRANSCRIPTION FACTOR CES-2"/>
    <property type="match status" value="1"/>
</dbReference>
<dbReference type="InterPro" id="IPR040223">
    <property type="entry name" value="PAR_bZIP"/>
</dbReference>
<dbReference type="GeneID" id="107223667"/>
<feature type="region of interest" description="Disordered" evidence="6">
    <location>
        <begin position="1"/>
        <end position="101"/>
    </location>
</feature>
<dbReference type="GO" id="GO:0000978">
    <property type="term" value="F:RNA polymerase II cis-regulatory region sequence-specific DNA binding"/>
    <property type="evidence" value="ECO:0007669"/>
    <property type="project" value="TreeGrafter"/>
</dbReference>
<dbReference type="KEGG" id="nlo:107223667"/>
<dbReference type="Gene3D" id="1.20.5.170">
    <property type="match status" value="1"/>
</dbReference>